<dbReference type="InterPro" id="IPR007349">
    <property type="entry name" value="DUF418"/>
</dbReference>
<keyword evidence="1" id="KW-0472">Membrane</keyword>
<dbReference type="EMBL" id="LT629692">
    <property type="protein sequence ID" value="SDH35165.1"/>
    <property type="molecule type" value="Genomic_DNA"/>
</dbReference>
<sequence>MAAAPGVTAGWLPTRWDRLNGPQRIAGVDLARGMAVIGMLAAHLLWIGDFSFADPGSWVAVVDGRSSILFATLAGVSIGLVTGGRTPLPPAQRRTARLRLAVRAALLWVLGLLLIATGVPVYVILPAYAILFLLATLLISLPARTLLILAAALALVMPFVQVLLDELPIWQAPLSPLLGYAVGWHYPFPVWIAFLAAGLGVARAGIRRTDVQVRMLAAGAGLAVLAYGAEALTGAGPQGESASFWGAVWTARPHSSGVLEVIGSGGFALAVIALCLLVCRTAVRWVVLPLRAVGAMPLTAYTAQLLVWAIAAIVLFGQTGDLAAFRDIEPFWPITLGIVIGATAWALLVGRGPLEWIVERASTLAVPAVPPAGTRPPAR</sequence>
<dbReference type="Pfam" id="PF07786">
    <property type="entry name" value="HGSNAT_cat"/>
    <property type="match status" value="1"/>
</dbReference>
<feature type="transmembrane region" description="Helical" evidence="1">
    <location>
        <begin position="216"/>
        <end position="237"/>
    </location>
</feature>
<feature type="transmembrane region" description="Helical" evidence="1">
    <location>
        <begin position="300"/>
        <end position="319"/>
    </location>
</feature>
<feature type="domain" description="Heparan-alpha-glucosaminide N-acetyltransferase catalytic" evidence="3">
    <location>
        <begin position="24"/>
        <end position="215"/>
    </location>
</feature>
<accession>A0A1G8BPN6</accession>
<dbReference type="OrthoDB" id="4966979at2"/>
<dbReference type="RefSeq" id="WP_091491502.1">
    <property type="nucleotide sequence ID" value="NZ_LT629692.1"/>
</dbReference>
<feature type="transmembrane region" description="Helical" evidence="1">
    <location>
        <begin position="30"/>
        <end position="48"/>
    </location>
</feature>
<evidence type="ECO:0000313" key="5">
    <source>
        <dbReference type="Proteomes" id="UP000199009"/>
    </source>
</evidence>
<dbReference type="STRING" id="370764.SAMN04489810_2869"/>
<evidence type="ECO:0000259" key="2">
    <source>
        <dbReference type="Pfam" id="PF04235"/>
    </source>
</evidence>
<feature type="transmembrane region" description="Helical" evidence="1">
    <location>
        <begin position="122"/>
        <end position="139"/>
    </location>
</feature>
<keyword evidence="5" id="KW-1185">Reference proteome</keyword>
<evidence type="ECO:0000313" key="4">
    <source>
        <dbReference type="EMBL" id="SDH35165.1"/>
    </source>
</evidence>
<feature type="transmembrane region" description="Helical" evidence="1">
    <location>
        <begin position="257"/>
        <end position="279"/>
    </location>
</feature>
<dbReference type="InterPro" id="IPR052529">
    <property type="entry name" value="Bact_Transport_Assoc"/>
</dbReference>
<proteinExistence type="predicted"/>
<gene>
    <name evidence="4" type="ORF">SAMN04489810_2869</name>
</gene>
<feature type="transmembrane region" description="Helical" evidence="1">
    <location>
        <begin position="331"/>
        <end position="350"/>
    </location>
</feature>
<protein>
    <submittedName>
        <fullName evidence="4">Uncharacterized membrane protein YeiB</fullName>
    </submittedName>
</protein>
<dbReference type="Proteomes" id="UP000199009">
    <property type="component" value="Chromosome I"/>
</dbReference>
<feature type="domain" description="DUF418" evidence="2">
    <location>
        <begin position="255"/>
        <end position="361"/>
    </location>
</feature>
<feature type="transmembrane region" description="Helical" evidence="1">
    <location>
        <begin position="184"/>
        <end position="204"/>
    </location>
</feature>
<reference evidence="4 5" key="1">
    <citation type="submission" date="2016-10" db="EMBL/GenBank/DDBJ databases">
        <authorList>
            <person name="de Groot N.N."/>
        </authorList>
    </citation>
    <scope>NUCLEOTIDE SEQUENCE [LARGE SCALE GENOMIC DNA]</scope>
    <source>
        <strain evidence="4 5">DSM 23142</strain>
    </source>
</reference>
<keyword evidence="1" id="KW-1133">Transmembrane helix</keyword>
<evidence type="ECO:0000256" key="1">
    <source>
        <dbReference type="SAM" id="Phobius"/>
    </source>
</evidence>
<organism evidence="4 5">
    <name type="scientific">Microbacterium pygmaeum</name>
    <dbReference type="NCBI Taxonomy" id="370764"/>
    <lineage>
        <taxon>Bacteria</taxon>
        <taxon>Bacillati</taxon>
        <taxon>Actinomycetota</taxon>
        <taxon>Actinomycetes</taxon>
        <taxon>Micrococcales</taxon>
        <taxon>Microbacteriaceae</taxon>
        <taxon>Microbacterium</taxon>
    </lineage>
</organism>
<feature type="transmembrane region" description="Helical" evidence="1">
    <location>
        <begin position="100"/>
        <end position="116"/>
    </location>
</feature>
<dbReference type="PANTHER" id="PTHR30590:SF3">
    <property type="entry name" value="HYPOTHETICAL MEMBRANE SPANNING PROTEIN"/>
    <property type="match status" value="1"/>
</dbReference>
<feature type="transmembrane region" description="Helical" evidence="1">
    <location>
        <begin position="68"/>
        <end position="88"/>
    </location>
</feature>
<name>A0A1G8BPN6_9MICO</name>
<dbReference type="InterPro" id="IPR012429">
    <property type="entry name" value="HGSNAT_cat"/>
</dbReference>
<dbReference type="PANTHER" id="PTHR30590">
    <property type="entry name" value="INNER MEMBRANE PROTEIN"/>
    <property type="match status" value="1"/>
</dbReference>
<feature type="transmembrane region" description="Helical" evidence="1">
    <location>
        <begin position="146"/>
        <end position="164"/>
    </location>
</feature>
<dbReference type="AlphaFoldDB" id="A0A1G8BPN6"/>
<evidence type="ECO:0000259" key="3">
    <source>
        <dbReference type="Pfam" id="PF07786"/>
    </source>
</evidence>
<keyword evidence="1" id="KW-0812">Transmembrane</keyword>
<dbReference type="Pfam" id="PF04235">
    <property type="entry name" value="DUF418"/>
    <property type="match status" value="1"/>
</dbReference>